<protein>
    <submittedName>
        <fullName evidence="7">Putative Survival protein SurE</fullName>
    </submittedName>
</protein>
<keyword evidence="3" id="KW-0479">Metal-binding</keyword>
<dbReference type="InterPro" id="IPR002828">
    <property type="entry name" value="SurE-like_Pase/nucleotidase"/>
</dbReference>
<dbReference type="EMBL" id="EU016639">
    <property type="protein sequence ID" value="ABZ08876.1"/>
    <property type="molecule type" value="Genomic_DNA"/>
</dbReference>
<evidence type="ECO:0000313" key="7">
    <source>
        <dbReference type="EMBL" id="ABZ08876.1"/>
    </source>
</evidence>
<organism evidence="7">
    <name type="scientific">uncultured marine microorganism HF4000_APKG5H11</name>
    <dbReference type="NCBI Taxonomy" id="455550"/>
    <lineage>
        <taxon>unclassified sequences</taxon>
        <taxon>environmental samples</taxon>
    </lineage>
</organism>
<evidence type="ECO:0000256" key="5">
    <source>
        <dbReference type="ARBA" id="ARBA00022801"/>
    </source>
</evidence>
<dbReference type="GO" id="GO:0046872">
    <property type="term" value="F:metal ion binding"/>
    <property type="evidence" value="ECO:0007669"/>
    <property type="project" value="UniProtKB-KW"/>
</dbReference>
<dbReference type="HAMAP" id="MF_00060">
    <property type="entry name" value="SurE"/>
    <property type="match status" value="1"/>
</dbReference>
<evidence type="ECO:0000256" key="1">
    <source>
        <dbReference type="ARBA" id="ARBA00011062"/>
    </source>
</evidence>
<keyword evidence="4" id="KW-0547">Nucleotide-binding</keyword>
<comment type="similarity">
    <text evidence="1">Belongs to the SurE nucleotidase family.</text>
</comment>
<dbReference type="GO" id="GO:0008253">
    <property type="term" value="F:5'-nucleotidase activity"/>
    <property type="evidence" value="ECO:0007669"/>
    <property type="project" value="TreeGrafter"/>
</dbReference>
<dbReference type="SUPFAM" id="SSF64167">
    <property type="entry name" value="SurE-like"/>
    <property type="match status" value="1"/>
</dbReference>
<dbReference type="AlphaFoldDB" id="B3T8G7"/>
<dbReference type="GO" id="GO:0004309">
    <property type="term" value="F:exopolyphosphatase activity"/>
    <property type="evidence" value="ECO:0007669"/>
    <property type="project" value="TreeGrafter"/>
</dbReference>
<dbReference type="PANTHER" id="PTHR30457:SF12">
    <property type="entry name" value="5'_3'-NUCLEOTIDASE SURE"/>
    <property type="match status" value="1"/>
</dbReference>
<accession>B3T8G7</accession>
<evidence type="ECO:0000259" key="6">
    <source>
        <dbReference type="Pfam" id="PF01975"/>
    </source>
</evidence>
<sequence>MKILVINDDGITAPGIWAAARALRQVGEVVVVAPDRQQSGVGASLTLHAPIKADPWSVQQEFQDGSEDGKDGLYPVSAFSVEGTPGDSCILALETLVKDVNLVVSGINAGSNVGWDVMVSGTVGGGLQGFIRGINTIAISVAAVTNTKYDIAEKILKPLAEKFKDYSGDTLFLNVNIPKIEMSQVAGVRVTRMGGRSWGENVRAENVGPEKRYWISRNKSISDTPAPDSDIAALKNNCISITPLRLGLGNDSAMPALESLLGDIPQQMLDRPD</sequence>
<dbReference type="InterPro" id="IPR036523">
    <property type="entry name" value="SurE-like_sf"/>
</dbReference>
<dbReference type="InterPro" id="IPR030048">
    <property type="entry name" value="SurE"/>
</dbReference>
<evidence type="ECO:0000256" key="3">
    <source>
        <dbReference type="ARBA" id="ARBA00022723"/>
    </source>
</evidence>
<evidence type="ECO:0000256" key="4">
    <source>
        <dbReference type="ARBA" id="ARBA00022741"/>
    </source>
</evidence>
<name>B3T8G7_9ZZZZ</name>
<dbReference type="Pfam" id="PF01975">
    <property type="entry name" value="SurE"/>
    <property type="match status" value="1"/>
</dbReference>
<gene>
    <name evidence="7" type="ORF">ALOHA_HF4000APKG5H11ctg1g3</name>
</gene>
<proteinExistence type="inferred from homology"/>
<dbReference type="NCBIfam" id="TIGR00087">
    <property type="entry name" value="surE"/>
    <property type="match status" value="1"/>
</dbReference>
<keyword evidence="2" id="KW-0963">Cytoplasm</keyword>
<dbReference type="Gene3D" id="3.40.1210.10">
    <property type="entry name" value="Survival protein SurE-like phosphatase/nucleotidase"/>
    <property type="match status" value="1"/>
</dbReference>
<evidence type="ECO:0000256" key="2">
    <source>
        <dbReference type="ARBA" id="ARBA00022490"/>
    </source>
</evidence>
<dbReference type="PANTHER" id="PTHR30457">
    <property type="entry name" value="5'-NUCLEOTIDASE SURE"/>
    <property type="match status" value="1"/>
</dbReference>
<reference evidence="7" key="1">
    <citation type="journal article" date="2008" name="ISME J.">
        <title>Genomic patterns of recombination, clonal divergence and environment in marine microbial populations.</title>
        <authorList>
            <person name="Konstantinidis K.T."/>
            <person name="Delong E.F."/>
        </authorList>
    </citation>
    <scope>NUCLEOTIDE SEQUENCE</scope>
</reference>
<keyword evidence="5" id="KW-0378">Hydrolase</keyword>
<dbReference type="GO" id="GO:0008254">
    <property type="term" value="F:3'-nucleotidase activity"/>
    <property type="evidence" value="ECO:0007669"/>
    <property type="project" value="TreeGrafter"/>
</dbReference>
<feature type="domain" description="Survival protein SurE-like phosphatase/nucleotidase" evidence="6">
    <location>
        <begin position="3"/>
        <end position="199"/>
    </location>
</feature>
<dbReference type="GO" id="GO:0000166">
    <property type="term" value="F:nucleotide binding"/>
    <property type="evidence" value="ECO:0007669"/>
    <property type="project" value="UniProtKB-KW"/>
</dbReference>